<dbReference type="Proteomes" id="UP001310290">
    <property type="component" value="Unassembled WGS sequence"/>
</dbReference>
<evidence type="ECO:0000256" key="2">
    <source>
        <dbReference type="ARBA" id="ARBA00022723"/>
    </source>
</evidence>
<gene>
    <name evidence="4" type="ORF">QBA35_34905</name>
</gene>
<dbReference type="Pfam" id="PF13359">
    <property type="entry name" value="DDE_Tnp_4"/>
    <property type="match status" value="1"/>
</dbReference>
<name>A0ABU8AXL5_9ACTN</name>
<dbReference type="EMBL" id="JARULZ010000002">
    <property type="protein sequence ID" value="MEH0638427.1"/>
    <property type="molecule type" value="Genomic_DNA"/>
</dbReference>
<protein>
    <submittedName>
        <fullName evidence="4">Transposase family protein</fullName>
    </submittedName>
</protein>
<dbReference type="RefSeq" id="WP_334661085.1">
    <property type="nucleotide sequence ID" value="NZ_JARULZ010000002.1"/>
</dbReference>
<proteinExistence type="predicted"/>
<organism evidence="4 5">
    <name type="scientific">Streptomyces bottropensis</name>
    <dbReference type="NCBI Taxonomy" id="42235"/>
    <lineage>
        <taxon>Bacteria</taxon>
        <taxon>Bacillati</taxon>
        <taxon>Actinomycetota</taxon>
        <taxon>Actinomycetes</taxon>
        <taxon>Kitasatosporales</taxon>
        <taxon>Streptomycetaceae</taxon>
        <taxon>Streptomyces</taxon>
    </lineage>
</organism>
<dbReference type="InterPro" id="IPR027806">
    <property type="entry name" value="HARBI1_dom"/>
</dbReference>
<reference evidence="4" key="1">
    <citation type="submission" date="2023-04" db="EMBL/GenBank/DDBJ databases">
        <title>Genomic diversity of scab-causing Streptomyces spp. in the province of Quebec, Canada.</title>
        <authorList>
            <person name="Biessy A."/>
            <person name="Cadieux M."/>
            <person name="Ciotola M."/>
            <person name="Filion M."/>
        </authorList>
    </citation>
    <scope>NUCLEOTIDE SEQUENCE</scope>
    <source>
        <strain evidence="4">B21-115</strain>
    </source>
</reference>
<comment type="cofactor">
    <cofactor evidence="1">
        <name>a divalent metal cation</name>
        <dbReference type="ChEBI" id="CHEBI:60240"/>
    </cofactor>
</comment>
<feature type="domain" description="DDE Tnp4" evidence="3">
    <location>
        <begin position="116"/>
        <end position="272"/>
    </location>
</feature>
<evidence type="ECO:0000313" key="5">
    <source>
        <dbReference type="Proteomes" id="UP001310290"/>
    </source>
</evidence>
<evidence type="ECO:0000259" key="3">
    <source>
        <dbReference type="Pfam" id="PF13359"/>
    </source>
</evidence>
<sequence length="277" mass="31007">MTKTKERAEETCPLVYQCRLPLSSRTVNHLADLLRRHLKAIRSRWRILPPGKIAVIVLAVLRQDQRLADMAGGNNVSESTVRRWRDELITLLAARAPRLDRALKKVAKQGGEVVLIDGTLIPTQRRTGKADRRNYSGKHHHHGLHFLALTDERGRLIWISAARPGRTHDNTAARHDHILAHLRAAGLGALADLGFRGLDNDVLDPVIVTGFHASRTYKLTPGQKTANRVLAVGRAPVEHGFAHLKNWRILTKLRTDPARATCLLRALLVLTNLEVNR</sequence>
<keyword evidence="2" id="KW-0479">Metal-binding</keyword>
<evidence type="ECO:0000256" key="1">
    <source>
        <dbReference type="ARBA" id="ARBA00001968"/>
    </source>
</evidence>
<comment type="caution">
    <text evidence="4">The sequence shown here is derived from an EMBL/GenBank/DDBJ whole genome shotgun (WGS) entry which is preliminary data.</text>
</comment>
<keyword evidence="5" id="KW-1185">Reference proteome</keyword>
<evidence type="ECO:0000313" key="4">
    <source>
        <dbReference type="EMBL" id="MEH0638427.1"/>
    </source>
</evidence>
<accession>A0ABU8AXL5</accession>